<comment type="pathway">
    <text evidence="4">Lipid metabolism.</text>
</comment>
<evidence type="ECO:0000256" key="6">
    <source>
        <dbReference type="ARBA" id="ARBA00013170"/>
    </source>
</evidence>
<evidence type="ECO:0000256" key="15">
    <source>
        <dbReference type="ARBA" id="ARBA00023264"/>
    </source>
</evidence>
<dbReference type="PROSITE" id="PS00379">
    <property type="entry name" value="CDP_ALCOHOL_P_TRANSF"/>
    <property type="match status" value="1"/>
</dbReference>
<evidence type="ECO:0000256" key="17">
    <source>
        <dbReference type="ARBA" id="ARBA00048586"/>
    </source>
</evidence>
<dbReference type="GO" id="GO:0008444">
    <property type="term" value="F:CDP-diacylglycerol-glycerol-3-phosphate 3-phosphatidyltransferase activity"/>
    <property type="evidence" value="ECO:0007669"/>
    <property type="project" value="UniProtKB-EC"/>
</dbReference>
<comment type="catalytic activity">
    <reaction evidence="17">
        <text>a CDP-1,2-diacyl-sn-glycerol + sn-glycerol 3-phosphate = a 1,2-diacyl-sn-glycero-3-phospho-(1'-sn-glycero-3'-phosphate) + CMP + H(+)</text>
        <dbReference type="Rhea" id="RHEA:12593"/>
        <dbReference type="ChEBI" id="CHEBI:15378"/>
        <dbReference type="ChEBI" id="CHEBI:57597"/>
        <dbReference type="ChEBI" id="CHEBI:58332"/>
        <dbReference type="ChEBI" id="CHEBI:60110"/>
        <dbReference type="ChEBI" id="CHEBI:60377"/>
        <dbReference type="EC" id="2.7.8.5"/>
    </reaction>
</comment>
<evidence type="ECO:0000256" key="8">
    <source>
        <dbReference type="ARBA" id="ARBA00022516"/>
    </source>
</evidence>
<keyword evidence="12" id="KW-0443">Lipid metabolism</keyword>
<dbReference type="InterPro" id="IPR000462">
    <property type="entry name" value="CDP-OH_P_trans"/>
</dbReference>
<reference evidence="20 21" key="1">
    <citation type="submission" date="2016-10" db="EMBL/GenBank/DDBJ databases">
        <authorList>
            <person name="de Groot N.N."/>
        </authorList>
    </citation>
    <scope>NUCLEOTIDE SEQUENCE [LARGE SCALE GENOMIC DNA]</scope>
    <source>
        <strain evidence="20 21">DSM 45514</strain>
    </source>
</reference>
<keyword evidence="11 19" id="KW-1133">Transmembrane helix</keyword>
<evidence type="ECO:0000256" key="18">
    <source>
        <dbReference type="RuleBase" id="RU003750"/>
    </source>
</evidence>
<dbReference type="EC" id="2.7.8.5" evidence="6"/>
<keyword evidence="13 19" id="KW-0472">Membrane</keyword>
<evidence type="ECO:0000256" key="19">
    <source>
        <dbReference type="SAM" id="Phobius"/>
    </source>
</evidence>
<dbReference type="GO" id="GO:0006655">
    <property type="term" value="P:phosphatidylglycerol biosynthetic process"/>
    <property type="evidence" value="ECO:0007669"/>
    <property type="project" value="UniProtKB-UniPathway"/>
</dbReference>
<evidence type="ECO:0000313" key="21">
    <source>
        <dbReference type="Proteomes" id="UP000199387"/>
    </source>
</evidence>
<evidence type="ECO:0000256" key="10">
    <source>
        <dbReference type="ARBA" id="ARBA00022692"/>
    </source>
</evidence>
<evidence type="ECO:0000256" key="7">
    <source>
        <dbReference type="ARBA" id="ARBA00014944"/>
    </source>
</evidence>
<dbReference type="OrthoDB" id="9796672at2"/>
<keyword evidence="10 19" id="KW-0812">Transmembrane</keyword>
<evidence type="ECO:0000256" key="14">
    <source>
        <dbReference type="ARBA" id="ARBA00023209"/>
    </source>
</evidence>
<evidence type="ECO:0000313" key="20">
    <source>
        <dbReference type="EMBL" id="SDC53473.1"/>
    </source>
</evidence>
<comment type="pathway">
    <text evidence="3">Phospholipid metabolism; phosphatidylglycerol biosynthesis; phosphatidylglycerol from CDP-diacylglycerol: step 1/2.</text>
</comment>
<protein>
    <recommendedName>
        <fullName evidence="7">CDP-diacylglycerol--glycerol-3-phosphate 3-phosphatidyltransferase</fullName>
        <ecNumber evidence="6">2.7.8.5</ecNumber>
    </recommendedName>
    <alternativeName>
        <fullName evidence="16">Phosphatidylglycerophosphate synthase</fullName>
    </alternativeName>
</protein>
<feature type="transmembrane region" description="Helical" evidence="19">
    <location>
        <begin position="7"/>
        <end position="26"/>
    </location>
</feature>
<evidence type="ECO:0000256" key="1">
    <source>
        <dbReference type="ARBA" id="ARBA00003973"/>
    </source>
</evidence>
<dbReference type="EMBL" id="FMZA01000009">
    <property type="protein sequence ID" value="SDC53473.1"/>
    <property type="molecule type" value="Genomic_DNA"/>
</dbReference>
<dbReference type="UniPathway" id="UPA00084">
    <property type="reaction ID" value="UER00503"/>
</dbReference>
<dbReference type="Pfam" id="PF01066">
    <property type="entry name" value="CDP-OH_P_transf"/>
    <property type="match status" value="1"/>
</dbReference>
<evidence type="ECO:0000256" key="12">
    <source>
        <dbReference type="ARBA" id="ARBA00023098"/>
    </source>
</evidence>
<dbReference type="GO" id="GO:0016020">
    <property type="term" value="C:membrane"/>
    <property type="evidence" value="ECO:0007669"/>
    <property type="project" value="UniProtKB-SubCell"/>
</dbReference>
<comment type="subcellular location">
    <subcellularLocation>
        <location evidence="2">Membrane</location>
        <topology evidence="2">Multi-pass membrane protein</topology>
    </subcellularLocation>
</comment>
<feature type="transmembrane region" description="Helical" evidence="19">
    <location>
        <begin position="146"/>
        <end position="163"/>
    </location>
</feature>
<evidence type="ECO:0000256" key="13">
    <source>
        <dbReference type="ARBA" id="ARBA00023136"/>
    </source>
</evidence>
<gene>
    <name evidence="20" type="ORF">SAMN04488112_109124</name>
</gene>
<dbReference type="PANTHER" id="PTHR14269">
    <property type="entry name" value="CDP-DIACYLGLYCEROL--GLYCEROL-3-PHOSPHATE 3-PHOSPHATIDYLTRANSFERASE-RELATED"/>
    <property type="match status" value="1"/>
</dbReference>
<evidence type="ECO:0000256" key="16">
    <source>
        <dbReference type="ARBA" id="ARBA00033018"/>
    </source>
</evidence>
<keyword evidence="21" id="KW-1185">Reference proteome</keyword>
<comment type="similarity">
    <text evidence="5 18">Belongs to the CDP-alcohol phosphatidyltransferase class-I family.</text>
</comment>
<accession>A0A1G6MD98</accession>
<dbReference type="PANTHER" id="PTHR14269:SF62">
    <property type="entry name" value="CDP-DIACYLGLYCEROL--GLYCEROL-3-PHOSPHATE 3-PHOSPHATIDYLTRANSFERASE 1, CHLOROPLASTIC"/>
    <property type="match status" value="1"/>
</dbReference>
<organism evidence="20 21">
    <name type="scientific">Melghirimyces thermohalophilus</name>
    <dbReference type="NCBI Taxonomy" id="1236220"/>
    <lineage>
        <taxon>Bacteria</taxon>
        <taxon>Bacillati</taxon>
        <taxon>Bacillota</taxon>
        <taxon>Bacilli</taxon>
        <taxon>Bacillales</taxon>
        <taxon>Thermoactinomycetaceae</taxon>
        <taxon>Melghirimyces</taxon>
    </lineage>
</organism>
<evidence type="ECO:0000256" key="2">
    <source>
        <dbReference type="ARBA" id="ARBA00004141"/>
    </source>
</evidence>
<keyword evidence="15" id="KW-1208">Phospholipid metabolism</keyword>
<dbReference type="InterPro" id="IPR048254">
    <property type="entry name" value="CDP_ALCOHOL_P_TRANSF_CS"/>
</dbReference>
<dbReference type="Gene3D" id="1.20.120.1760">
    <property type="match status" value="1"/>
</dbReference>
<dbReference type="InterPro" id="IPR004570">
    <property type="entry name" value="Phosphatidylglycerol_P_synth"/>
</dbReference>
<sequence>MNIPNTVTLFRFILIPIYLWIFFSEIPHRMEWAFFVLLLAGMTDVVDGYLARKNKQVTQLGIMLDPLADKLMMLAVFLSLLASQRISIPAALAIFLRDLGMIIASAFFHFQGKLTVPANLMGKLTTVLYYIALSLLMFDHPIGGEFLWGVIIFSFLTSFVYLFQFKQINQKIM</sequence>
<keyword evidence="9 18" id="KW-0808">Transferase</keyword>
<dbReference type="RefSeq" id="WP_091569688.1">
    <property type="nucleotide sequence ID" value="NZ_FMZA01000009.1"/>
</dbReference>
<dbReference type="InterPro" id="IPR043130">
    <property type="entry name" value="CDP-OH_PTrfase_TM_dom"/>
</dbReference>
<dbReference type="AlphaFoldDB" id="A0A1G6MD98"/>
<evidence type="ECO:0000256" key="5">
    <source>
        <dbReference type="ARBA" id="ARBA00010441"/>
    </source>
</evidence>
<dbReference type="InterPro" id="IPR050324">
    <property type="entry name" value="CDP-alcohol_PTase-I"/>
</dbReference>
<dbReference type="STRING" id="1236220.SAMN04488112_109124"/>
<evidence type="ECO:0000256" key="11">
    <source>
        <dbReference type="ARBA" id="ARBA00022989"/>
    </source>
</evidence>
<comment type="function">
    <text evidence="1">This protein catalyzes the committed step to the synthesis of the acidic phospholipids.</text>
</comment>
<feature type="transmembrane region" description="Helical" evidence="19">
    <location>
        <begin position="120"/>
        <end position="140"/>
    </location>
</feature>
<dbReference type="PIRSF" id="PIRSF000847">
    <property type="entry name" value="Phos_ph_gly_syn"/>
    <property type="match status" value="1"/>
</dbReference>
<evidence type="ECO:0000256" key="4">
    <source>
        <dbReference type="ARBA" id="ARBA00005189"/>
    </source>
</evidence>
<keyword evidence="8" id="KW-0444">Lipid biosynthesis</keyword>
<evidence type="ECO:0000256" key="9">
    <source>
        <dbReference type="ARBA" id="ARBA00022679"/>
    </source>
</evidence>
<name>A0A1G6MD98_9BACL</name>
<keyword evidence="14" id="KW-0594">Phospholipid biosynthesis</keyword>
<evidence type="ECO:0000256" key="3">
    <source>
        <dbReference type="ARBA" id="ARBA00005042"/>
    </source>
</evidence>
<proteinExistence type="inferred from homology"/>
<dbReference type="Proteomes" id="UP000199387">
    <property type="component" value="Unassembled WGS sequence"/>
</dbReference>